<proteinExistence type="predicted"/>
<gene>
    <name evidence="1" type="ORF">AQJ91_15435</name>
</gene>
<sequence length="166" mass="17033">MRMQTKRAGRCRLNGSSTRFTWVGRSLAAATGVVLAGALIAPASVALSSDGEGNHKCNPSRKISAEVDSPTEFRVTNDRRGDAFLNDGRTPGVWVDLDVVPGTPSCVIDSAVGYSEGPSVLHLTLLAKGGVAYEAECAVTGTPFSASNLAAACGDGFTPVPGTPVP</sequence>
<organism evidence="1 2">
    <name type="scientific">Streptomyces dysideae</name>
    <dbReference type="NCBI Taxonomy" id="909626"/>
    <lineage>
        <taxon>Bacteria</taxon>
        <taxon>Bacillati</taxon>
        <taxon>Actinomycetota</taxon>
        <taxon>Actinomycetes</taxon>
        <taxon>Kitasatosporales</taxon>
        <taxon>Streptomycetaceae</taxon>
        <taxon>Streptomyces</taxon>
    </lineage>
</organism>
<evidence type="ECO:0000313" key="2">
    <source>
        <dbReference type="Proteomes" id="UP000053260"/>
    </source>
</evidence>
<dbReference type="STRING" id="909626.AQJ91_15435"/>
<accession>A0A117S0U9</accession>
<reference evidence="1 2" key="1">
    <citation type="submission" date="2015-10" db="EMBL/GenBank/DDBJ databases">
        <title>Draft genome sequence of Streptomyces sp. RV15, isolated from a marine sponge.</title>
        <authorList>
            <person name="Ruckert C."/>
            <person name="Abdelmohsen U.R."/>
            <person name="Winkler A."/>
            <person name="Hentschel U."/>
            <person name="Kalinowski J."/>
            <person name="Kampfer P."/>
            <person name="Glaeser S."/>
        </authorList>
    </citation>
    <scope>NUCLEOTIDE SEQUENCE [LARGE SCALE GENOMIC DNA]</scope>
    <source>
        <strain evidence="1 2">RV15</strain>
    </source>
</reference>
<dbReference type="AlphaFoldDB" id="A0A117S0U9"/>
<dbReference type="EMBL" id="LMXB01000041">
    <property type="protein sequence ID" value="KUO20177.1"/>
    <property type="molecule type" value="Genomic_DNA"/>
</dbReference>
<dbReference type="Proteomes" id="UP000053260">
    <property type="component" value="Unassembled WGS sequence"/>
</dbReference>
<name>A0A117S0U9_9ACTN</name>
<protein>
    <submittedName>
        <fullName evidence="1">Uncharacterized protein</fullName>
    </submittedName>
</protein>
<evidence type="ECO:0000313" key="1">
    <source>
        <dbReference type="EMBL" id="KUO20177.1"/>
    </source>
</evidence>
<keyword evidence="2" id="KW-1185">Reference proteome</keyword>
<comment type="caution">
    <text evidence="1">The sequence shown here is derived from an EMBL/GenBank/DDBJ whole genome shotgun (WGS) entry which is preliminary data.</text>
</comment>